<protein>
    <submittedName>
        <fullName evidence="2">Uncharacterized protein</fullName>
    </submittedName>
</protein>
<dbReference type="Proteomes" id="UP000642673">
    <property type="component" value="Unassembled WGS sequence"/>
</dbReference>
<dbReference type="EMBL" id="BMVP01000018">
    <property type="protein sequence ID" value="GHB80683.1"/>
    <property type="molecule type" value="Genomic_DNA"/>
</dbReference>
<gene>
    <name evidence="2" type="ORF">GCM10010347_59190</name>
</gene>
<feature type="compositionally biased region" description="Pro residues" evidence="1">
    <location>
        <begin position="10"/>
        <end position="24"/>
    </location>
</feature>
<proteinExistence type="predicted"/>
<accession>A0ABQ3F486</accession>
<name>A0ABQ3F486_9ACTN</name>
<evidence type="ECO:0000313" key="3">
    <source>
        <dbReference type="Proteomes" id="UP000642673"/>
    </source>
</evidence>
<comment type="caution">
    <text evidence="2">The sequence shown here is derived from an EMBL/GenBank/DDBJ whole genome shotgun (WGS) entry which is preliminary data.</text>
</comment>
<feature type="region of interest" description="Disordered" evidence="1">
    <location>
        <begin position="1"/>
        <end position="27"/>
    </location>
</feature>
<organism evidence="2 3">
    <name type="scientific">Streptomyces cirratus</name>
    <dbReference type="NCBI Taxonomy" id="68187"/>
    <lineage>
        <taxon>Bacteria</taxon>
        <taxon>Bacillati</taxon>
        <taxon>Actinomycetota</taxon>
        <taxon>Actinomycetes</taxon>
        <taxon>Kitasatosporales</taxon>
        <taxon>Streptomycetaceae</taxon>
        <taxon>Streptomyces</taxon>
    </lineage>
</organism>
<evidence type="ECO:0000313" key="2">
    <source>
        <dbReference type="EMBL" id="GHB80683.1"/>
    </source>
</evidence>
<keyword evidence="3" id="KW-1185">Reference proteome</keyword>
<sequence length="298" mass="31823">MTLFLVRPDATPPPRQAAPTPRPSPDNDLVRRIALFTAGFGERGGYRVPTNEERSTLTRGVALLLDGDPQAARARLETVGFTLHAVTDGVSGRRYAEVADGAGESGRSSRGWGRVYVDLDHPPRWSVQVPHPIADARTELLGARVLRGAPGGVLVIAGAHRNAAKDGSADMAHRTDSVFHGVIDELMRRDLPGIQLHGFANESFPGRDAVVSTGAGDKAVADAARLTAALRRDGRQACTAYSERCRLSGTENEQGQVAAGENVRFLHLELNRTVRGDDEGLDRTAAAIATLTNNWATG</sequence>
<evidence type="ECO:0000256" key="1">
    <source>
        <dbReference type="SAM" id="MobiDB-lite"/>
    </source>
</evidence>
<reference evidence="3" key="1">
    <citation type="journal article" date="2019" name="Int. J. Syst. Evol. Microbiol.">
        <title>The Global Catalogue of Microorganisms (GCM) 10K type strain sequencing project: providing services to taxonomists for standard genome sequencing and annotation.</title>
        <authorList>
            <consortium name="The Broad Institute Genomics Platform"/>
            <consortium name="The Broad Institute Genome Sequencing Center for Infectious Disease"/>
            <person name="Wu L."/>
            <person name="Ma J."/>
        </authorList>
    </citation>
    <scope>NUCLEOTIDE SEQUENCE [LARGE SCALE GENOMIC DNA]</scope>
    <source>
        <strain evidence="3">JCM 4738</strain>
    </source>
</reference>